<evidence type="ECO:0000313" key="2">
    <source>
        <dbReference type="EMBL" id="EST44244.1"/>
    </source>
</evidence>
<feature type="transmembrane region" description="Helical" evidence="1">
    <location>
        <begin position="222"/>
        <end position="239"/>
    </location>
</feature>
<keyword evidence="1" id="KW-0472">Membrane</keyword>
<reference evidence="2" key="1">
    <citation type="journal article" date="2014" name="PLoS Genet.">
        <title>The Genome of Spironucleus salmonicida Highlights a Fish Pathogen Adapted to Fluctuating Environments.</title>
        <authorList>
            <person name="Xu F."/>
            <person name="Jerlstrom-Hultqvist J."/>
            <person name="Einarsson E."/>
            <person name="Astvaldsson A."/>
            <person name="Svard S.G."/>
            <person name="Andersson J.O."/>
        </authorList>
    </citation>
    <scope>NUCLEOTIDE SEQUENCE</scope>
</reference>
<dbReference type="VEuPathDB" id="GiardiaDB:SS50377_21398"/>
<organism evidence="2">
    <name type="scientific">Spironucleus salmonicida</name>
    <dbReference type="NCBI Taxonomy" id="348837"/>
    <lineage>
        <taxon>Eukaryota</taxon>
        <taxon>Metamonada</taxon>
        <taxon>Diplomonadida</taxon>
        <taxon>Hexamitidae</taxon>
        <taxon>Hexamitinae</taxon>
        <taxon>Spironucleus</taxon>
    </lineage>
</organism>
<name>V6LTY8_9EUKA</name>
<evidence type="ECO:0000256" key="1">
    <source>
        <dbReference type="SAM" id="Phobius"/>
    </source>
</evidence>
<dbReference type="EMBL" id="KI546123">
    <property type="protein sequence ID" value="EST44244.1"/>
    <property type="molecule type" value="Genomic_DNA"/>
</dbReference>
<proteinExistence type="predicted"/>
<feature type="transmembrane region" description="Helical" evidence="1">
    <location>
        <begin position="333"/>
        <end position="356"/>
    </location>
</feature>
<gene>
    <name evidence="2" type="ORF">SS50377_15970</name>
</gene>
<feature type="transmembrane region" description="Helical" evidence="1">
    <location>
        <begin position="79"/>
        <end position="101"/>
    </location>
</feature>
<feature type="transmembrane region" description="Helical" evidence="1">
    <location>
        <begin position="121"/>
        <end position="141"/>
    </location>
</feature>
<keyword evidence="1 2" id="KW-0812">Transmembrane</keyword>
<protein>
    <submittedName>
        <fullName evidence="2">Transmembrane domain-containing protein</fullName>
    </submittedName>
</protein>
<feature type="transmembrane region" description="Helical" evidence="1">
    <location>
        <begin position="303"/>
        <end position="321"/>
    </location>
</feature>
<feature type="transmembrane region" description="Helical" evidence="1">
    <location>
        <begin position="153"/>
        <end position="173"/>
    </location>
</feature>
<accession>V6LTY8</accession>
<sequence>MNSKMLYLDGAEGLLLVCFVYQILHKFFKTDIIQSYDIAQDFTLWSKYVEAFYGIAGIRAYQWSKLNAIRYIKIFCTKIIHYQITHGIFCLFLFFIPYSDYRLTWKNILMLQGYFKARNDIFDITAVFTQIFQGYTIIVCLSTRFFSKNGILYQYAVIFFLFLLRIFYISRIIYTNKSYHSPQAFVGQGYQELMAFVILFRLSHHFEHHQRDRKFLESRSPLAVDAFVLAGAVLTSLALDRVSAIYLDSTIYQHNVLLALAYILLRPFFIAMVGVLIILLDYSRLIKRFLALPVLSKLVYRTRMFTVTCTGVFYQLLLYQLRQTKIGPYDPVLSGIVVVGALVLIQVFSAVLFTLFNPIILLLFSVFDDFCEQINGYIVLLRTNFLAKFVPHAFENGDLQ</sequence>
<keyword evidence="1" id="KW-1133">Transmembrane helix</keyword>
<dbReference type="AlphaFoldDB" id="V6LTY8"/>
<feature type="transmembrane region" description="Helical" evidence="1">
    <location>
        <begin position="259"/>
        <end position="282"/>
    </location>
</feature>